<name>A0A0X8FBC2_9LACT</name>
<dbReference type="InterPro" id="IPR036764">
    <property type="entry name" value="Peptidase_Prp_sf"/>
</dbReference>
<dbReference type="RefSeq" id="WP_067971786.1">
    <property type="nucleotide sequence ID" value="NZ_CAJHKM010000003.1"/>
</dbReference>
<dbReference type="CDD" id="cd16332">
    <property type="entry name" value="Prp-like"/>
    <property type="match status" value="1"/>
</dbReference>
<keyword evidence="1" id="KW-0690">Ribosome biogenesis</keyword>
<evidence type="ECO:0000256" key="3">
    <source>
        <dbReference type="ARBA" id="ARBA00022801"/>
    </source>
</evidence>
<dbReference type="AlphaFoldDB" id="A0A0X8FBC2"/>
<accession>A0A0X8FBC2</accession>
<keyword evidence="2 8" id="KW-0645">Protease</keyword>
<dbReference type="GO" id="GO:0008234">
    <property type="term" value="F:cysteine-type peptidase activity"/>
    <property type="evidence" value="ECO:0007669"/>
    <property type="project" value="UniProtKB-KW"/>
</dbReference>
<reference evidence="7 9" key="1">
    <citation type="journal article" date="2016" name="Genome Announc.">
        <title>Complete Genome Sequences of Aerococcus christensenii CCUG 28831T, Aerococcus sanguinicola CCUG 43001T, Aerococcus urinae CCUG 36881T, Aerococcus urinaeequi CCUG 28094T, Aerococcus urinaehominis CCUG 42038 BT, and Aerococcus viridans CCUG 4311T.</title>
        <authorList>
            <person name="Carkaci D."/>
            <person name="Dargis R."/>
            <person name="Nielsen X.C."/>
            <person name="Skovgaard O."/>
            <person name="Fuursted K."/>
            <person name="Christensen J.J."/>
        </authorList>
    </citation>
    <scope>NUCLEOTIDE SEQUENCE [LARGE SCALE GENOMIC DNA]</scope>
    <source>
        <strain evidence="7 9">CCUG43001</strain>
    </source>
</reference>
<reference evidence="9" key="2">
    <citation type="submission" date="2016-01" db="EMBL/GenBank/DDBJ databases">
        <title>Six Aerococcus type strain genome sequencing and assembly using PacBio and Illumina Hiseq.</title>
        <authorList>
            <person name="Carkaci D."/>
            <person name="Dargis R."/>
            <person name="Nielsen X.C."/>
            <person name="Skovgaard O."/>
            <person name="Fuursted K."/>
            <person name="Christensen J.J."/>
        </authorList>
    </citation>
    <scope>NUCLEOTIDE SEQUENCE [LARGE SCALE GENOMIC DNA]</scope>
    <source>
        <strain evidence="9">CCUG43001</strain>
    </source>
</reference>
<organism evidence="7 9">
    <name type="scientific">Aerococcus sanguinicola</name>
    <dbReference type="NCBI Taxonomy" id="119206"/>
    <lineage>
        <taxon>Bacteria</taxon>
        <taxon>Bacillati</taxon>
        <taxon>Bacillota</taxon>
        <taxon>Bacilli</taxon>
        <taxon>Lactobacillales</taxon>
        <taxon>Aerococcaceae</taxon>
        <taxon>Aerococcus</taxon>
    </lineage>
</organism>
<evidence type="ECO:0000313" key="8">
    <source>
        <dbReference type="EMBL" id="PKZ21068.1"/>
    </source>
</evidence>
<dbReference type="SUPFAM" id="SSF118010">
    <property type="entry name" value="TM1457-like"/>
    <property type="match status" value="1"/>
</dbReference>
<evidence type="ECO:0000256" key="4">
    <source>
        <dbReference type="ARBA" id="ARBA00022807"/>
    </source>
</evidence>
<keyword evidence="9" id="KW-1185">Reference proteome</keyword>
<dbReference type="GeneID" id="92902615"/>
<dbReference type="KEGG" id="asan:AWM72_00825"/>
<protein>
    <recommendedName>
        <fullName evidence="6">Ribosomal processing cysteine protease Prp</fullName>
    </recommendedName>
</protein>
<comment type="similarity">
    <text evidence="5">Belongs to the Prp family.</text>
</comment>
<keyword evidence="3" id="KW-0378">Hydrolase</keyword>
<proteinExistence type="inferred from homology"/>
<evidence type="ECO:0000256" key="1">
    <source>
        <dbReference type="ARBA" id="ARBA00022517"/>
    </source>
</evidence>
<sequence>MIKVQFKENQDKHFVSMEISGHAMAGDYGEDVVCAGVSALSIALVNNLERMAGIQALVESDPEAGYLYVELPRELTAEQRALVDILFEQCQLALKEDIASNYPDYVQYVQG</sequence>
<dbReference type="Pfam" id="PF04327">
    <property type="entry name" value="Peptidase_Prp"/>
    <property type="match status" value="1"/>
</dbReference>
<dbReference type="Gene3D" id="3.30.70.1490">
    <property type="entry name" value="Cysteine protease Prp"/>
    <property type="match status" value="1"/>
</dbReference>
<dbReference type="GO" id="GO:0042254">
    <property type="term" value="P:ribosome biogenesis"/>
    <property type="evidence" value="ECO:0007669"/>
    <property type="project" value="UniProtKB-KW"/>
</dbReference>
<dbReference type="Proteomes" id="UP000069912">
    <property type="component" value="Chromosome"/>
</dbReference>
<dbReference type="GO" id="GO:0006508">
    <property type="term" value="P:proteolysis"/>
    <property type="evidence" value="ECO:0007669"/>
    <property type="project" value="UniProtKB-KW"/>
</dbReference>
<dbReference type="Proteomes" id="UP000234239">
    <property type="component" value="Unassembled WGS sequence"/>
</dbReference>
<evidence type="ECO:0000313" key="7">
    <source>
        <dbReference type="EMBL" id="AMB93412.1"/>
    </source>
</evidence>
<evidence type="ECO:0000256" key="6">
    <source>
        <dbReference type="ARBA" id="ARBA00044538"/>
    </source>
</evidence>
<dbReference type="EMBL" id="CP014160">
    <property type="protein sequence ID" value="AMB93412.1"/>
    <property type="molecule type" value="Genomic_DNA"/>
</dbReference>
<evidence type="ECO:0000256" key="5">
    <source>
        <dbReference type="ARBA" id="ARBA00044503"/>
    </source>
</evidence>
<dbReference type="EMBL" id="PKGY01000005">
    <property type="protein sequence ID" value="PKZ21068.1"/>
    <property type="molecule type" value="Genomic_DNA"/>
</dbReference>
<dbReference type="PANTHER" id="PTHR39178">
    <property type="entry name" value="HYPOTHETICAL RIBOSOME-ASSOCIATED PROTEIN"/>
    <property type="match status" value="1"/>
</dbReference>
<evidence type="ECO:0000313" key="9">
    <source>
        <dbReference type="Proteomes" id="UP000069912"/>
    </source>
</evidence>
<dbReference type="OrthoDB" id="48998at2"/>
<gene>
    <name evidence="7" type="ORF">AWM72_00825</name>
    <name evidence="8" type="ORF">CYJ28_08750</name>
</gene>
<evidence type="ECO:0000256" key="2">
    <source>
        <dbReference type="ARBA" id="ARBA00022670"/>
    </source>
</evidence>
<keyword evidence="4" id="KW-0788">Thiol protease</keyword>
<reference evidence="8 10" key="3">
    <citation type="submission" date="2017-12" db="EMBL/GenBank/DDBJ databases">
        <title>Phylogenetic diversity of female urinary microbiome.</title>
        <authorList>
            <person name="Thomas-White K."/>
            <person name="Wolfe A.J."/>
        </authorList>
    </citation>
    <scope>NUCLEOTIDE SEQUENCE [LARGE SCALE GENOMIC DNA]</scope>
    <source>
        <strain evidence="8 10">UMB0139</strain>
    </source>
</reference>
<evidence type="ECO:0000313" key="10">
    <source>
        <dbReference type="Proteomes" id="UP000234239"/>
    </source>
</evidence>
<dbReference type="InterPro" id="IPR007422">
    <property type="entry name" value="Peptidase_Prp"/>
</dbReference>
<dbReference type="PANTHER" id="PTHR39178:SF1">
    <property type="entry name" value="RIBOSOMAL-PROCESSING CYSTEINE PROTEASE PRP"/>
    <property type="match status" value="1"/>
</dbReference>